<dbReference type="GO" id="GO:0032259">
    <property type="term" value="P:methylation"/>
    <property type="evidence" value="ECO:0007669"/>
    <property type="project" value="UniProtKB-KW"/>
</dbReference>
<organism evidence="4 5">
    <name type="scientific">Botryotinia fuckeliana (strain B05.10)</name>
    <name type="common">Noble rot fungus</name>
    <name type="synonym">Botrytis cinerea</name>
    <dbReference type="NCBI Taxonomy" id="332648"/>
    <lineage>
        <taxon>Eukaryota</taxon>
        <taxon>Fungi</taxon>
        <taxon>Dikarya</taxon>
        <taxon>Ascomycota</taxon>
        <taxon>Pezizomycotina</taxon>
        <taxon>Leotiomycetes</taxon>
        <taxon>Helotiales</taxon>
        <taxon>Sclerotiniaceae</taxon>
        <taxon>Botrytis</taxon>
    </lineage>
</organism>
<dbReference type="KEGG" id="bfu:BCIN_11g04100"/>
<reference evidence="4 5" key="3">
    <citation type="journal article" date="2017" name="Mol. Plant Pathol.">
        <title>A gapless genome sequence of the fungus Botrytis cinerea.</title>
        <authorList>
            <person name="Van Kan J.A."/>
            <person name="Stassen J.H."/>
            <person name="Mosbach A."/>
            <person name="Van Der Lee T.A."/>
            <person name="Faino L."/>
            <person name="Farmer A.D."/>
            <person name="Papasotiriou D.G."/>
            <person name="Zhou S."/>
            <person name="Seidl M.F."/>
            <person name="Cottam E."/>
            <person name="Edel D."/>
            <person name="Hahn M."/>
            <person name="Schwartz D.C."/>
            <person name="Dietrich R.A."/>
            <person name="Widdison S."/>
            <person name="Scalliet G."/>
        </authorList>
    </citation>
    <scope>NUCLEOTIDE SEQUENCE [LARGE SCALE GENOMIC DNA]</scope>
    <source>
        <strain evidence="4 5">B05.10</strain>
    </source>
</reference>
<evidence type="ECO:0000256" key="1">
    <source>
        <dbReference type="ARBA" id="ARBA00022603"/>
    </source>
</evidence>
<feature type="domain" description="Methyltransferase" evidence="3">
    <location>
        <begin position="44"/>
        <end position="137"/>
    </location>
</feature>
<evidence type="ECO:0000256" key="2">
    <source>
        <dbReference type="ARBA" id="ARBA00022679"/>
    </source>
</evidence>
<dbReference type="PANTHER" id="PTHR43861">
    <property type="entry name" value="TRANS-ACONITATE 2-METHYLTRANSFERASE-RELATED"/>
    <property type="match status" value="1"/>
</dbReference>
<reference evidence="4 5" key="1">
    <citation type="journal article" date="2011" name="PLoS Genet.">
        <title>Genomic analysis of the necrotrophic fungal pathogens Sclerotinia sclerotiorum and Botrytis cinerea.</title>
        <authorList>
            <person name="Amselem J."/>
            <person name="Cuomo C.A."/>
            <person name="van Kan J.A."/>
            <person name="Viaud M."/>
            <person name="Benito E.P."/>
            <person name="Couloux A."/>
            <person name="Coutinho P.M."/>
            <person name="de Vries R.P."/>
            <person name="Dyer P.S."/>
            <person name="Fillinger S."/>
            <person name="Fournier E."/>
            <person name="Gout L."/>
            <person name="Hahn M."/>
            <person name="Kohn L."/>
            <person name="Lapalu N."/>
            <person name="Plummer K.M."/>
            <person name="Pradier J.M."/>
            <person name="Quevillon E."/>
            <person name="Sharon A."/>
            <person name="Simon A."/>
            <person name="ten Have A."/>
            <person name="Tudzynski B."/>
            <person name="Tudzynski P."/>
            <person name="Wincker P."/>
            <person name="Andrew M."/>
            <person name="Anthouard V."/>
            <person name="Beever R.E."/>
            <person name="Beffa R."/>
            <person name="Benoit I."/>
            <person name="Bouzid O."/>
            <person name="Brault B."/>
            <person name="Chen Z."/>
            <person name="Choquer M."/>
            <person name="Collemare J."/>
            <person name="Cotton P."/>
            <person name="Danchin E.G."/>
            <person name="Da Silva C."/>
            <person name="Gautier A."/>
            <person name="Giraud C."/>
            <person name="Giraud T."/>
            <person name="Gonzalez C."/>
            <person name="Grossetete S."/>
            <person name="Guldener U."/>
            <person name="Henrissat B."/>
            <person name="Howlett B.J."/>
            <person name="Kodira C."/>
            <person name="Kretschmer M."/>
            <person name="Lappartient A."/>
            <person name="Leroch M."/>
            <person name="Levis C."/>
            <person name="Mauceli E."/>
            <person name="Neuveglise C."/>
            <person name="Oeser B."/>
            <person name="Pearson M."/>
            <person name="Poulain J."/>
            <person name="Poussereau N."/>
            <person name="Quesneville H."/>
            <person name="Rascle C."/>
            <person name="Schumacher J."/>
            <person name="Segurens B."/>
            <person name="Sexton A."/>
            <person name="Silva E."/>
            <person name="Sirven C."/>
            <person name="Soanes D.M."/>
            <person name="Talbot N.J."/>
            <person name="Templeton M."/>
            <person name="Yandava C."/>
            <person name="Yarden O."/>
            <person name="Zeng Q."/>
            <person name="Rollins J.A."/>
            <person name="Lebrun M.H."/>
            <person name="Dickman M."/>
        </authorList>
    </citation>
    <scope>NUCLEOTIDE SEQUENCE [LARGE SCALE GENOMIC DNA]</scope>
    <source>
        <strain evidence="4 5">B05.10</strain>
    </source>
</reference>
<evidence type="ECO:0000313" key="4">
    <source>
        <dbReference type="EMBL" id="ATZ55122.1"/>
    </source>
</evidence>
<accession>A0A384JX69</accession>
<dbReference type="Proteomes" id="UP000001798">
    <property type="component" value="Chromosome 11"/>
</dbReference>
<dbReference type="RefSeq" id="XP_001558533.1">
    <property type="nucleotide sequence ID" value="XM_001558483.2"/>
</dbReference>
<dbReference type="SUPFAM" id="SSF53335">
    <property type="entry name" value="S-adenosyl-L-methionine-dependent methyltransferases"/>
    <property type="match status" value="1"/>
</dbReference>
<reference evidence="4 5" key="2">
    <citation type="journal article" date="2012" name="Eukaryot. Cell">
        <title>Genome update of Botrytis cinerea strains B05.10 and T4.</title>
        <authorList>
            <person name="Staats M."/>
            <person name="van Kan J.A."/>
        </authorList>
    </citation>
    <scope>NUCLEOTIDE SEQUENCE [LARGE SCALE GENOMIC DNA]</scope>
    <source>
        <strain evidence="4 5">B05.10</strain>
    </source>
</reference>
<dbReference type="VEuPathDB" id="FungiDB:Bcin11g04100"/>
<dbReference type="OMA" id="RMCRNIH"/>
<gene>
    <name evidence="4" type="ORF">BCIN_11g04100</name>
</gene>
<sequence>MANSSHQYDTIQGPYDYIRTASIAYIERENVHTAIAPYIQDARILELACGTGFYTYPFRSWGAQSVLGVDISAVMIESAARLEDGVSFIQGDCSVPTQYEGGPFDIVFAAWLLNYASDRKGLVDMFRNIAGNLKEGGRFVSVTVPPTSDPVASVNAEASARPMNKGGSGYLVYSHIRDVEEGIYFRVHGDTPVGDLDFECYHLRREVYEECAREAGLKGKLEWGVTEVPERWLRGKGEGGASLEELESYRKIPNYGILVIEK</sequence>
<dbReference type="PANTHER" id="PTHR43861:SF1">
    <property type="entry name" value="TRANS-ACONITATE 2-METHYLTRANSFERASE"/>
    <property type="match status" value="1"/>
</dbReference>
<dbReference type="OrthoDB" id="3647at2759"/>
<evidence type="ECO:0000313" key="5">
    <source>
        <dbReference type="Proteomes" id="UP000001798"/>
    </source>
</evidence>
<dbReference type="GeneID" id="5439150"/>
<dbReference type="InterPro" id="IPR029063">
    <property type="entry name" value="SAM-dependent_MTases_sf"/>
</dbReference>
<dbReference type="Pfam" id="PF13649">
    <property type="entry name" value="Methyltransf_25"/>
    <property type="match status" value="1"/>
</dbReference>
<proteinExistence type="predicted"/>
<dbReference type="EMBL" id="CP009815">
    <property type="protein sequence ID" value="ATZ55122.1"/>
    <property type="molecule type" value="Genomic_DNA"/>
</dbReference>
<dbReference type="InterPro" id="IPR041698">
    <property type="entry name" value="Methyltransf_25"/>
</dbReference>
<dbReference type="Gene3D" id="3.40.50.150">
    <property type="entry name" value="Vaccinia Virus protein VP39"/>
    <property type="match status" value="1"/>
</dbReference>
<evidence type="ECO:0000259" key="3">
    <source>
        <dbReference type="Pfam" id="PF13649"/>
    </source>
</evidence>
<dbReference type="AlphaFoldDB" id="A0A384JX69"/>
<protein>
    <recommendedName>
        <fullName evidence="3">Methyltransferase domain-containing protein</fullName>
    </recommendedName>
</protein>
<dbReference type="CDD" id="cd02440">
    <property type="entry name" value="AdoMet_MTases"/>
    <property type="match status" value="1"/>
</dbReference>
<name>A0A384JX69_BOTFB</name>
<keyword evidence="1" id="KW-0489">Methyltransferase</keyword>
<keyword evidence="5" id="KW-1185">Reference proteome</keyword>
<dbReference type="GO" id="GO:0008168">
    <property type="term" value="F:methyltransferase activity"/>
    <property type="evidence" value="ECO:0007669"/>
    <property type="project" value="UniProtKB-KW"/>
</dbReference>
<keyword evidence="2" id="KW-0808">Transferase</keyword>